<organism evidence="2 3">
    <name type="scientific">Symbiodinium pilosum</name>
    <name type="common">Dinoflagellate</name>
    <dbReference type="NCBI Taxonomy" id="2952"/>
    <lineage>
        <taxon>Eukaryota</taxon>
        <taxon>Sar</taxon>
        <taxon>Alveolata</taxon>
        <taxon>Dinophyceae</taxon>
        <taxon>Suessiales</taxon>
        <taxon>Symbiodiniaceae</taxon>
        <taxon>Symbiodinium</taxon>
    </lineage>
</organism>
<keyword evidence="1" id="KW-0812">Transmembrane</keyword>
<gene>
    <name evidence="2" type="ORF">SPIL2461_LOCUS15455</name>
</gene>
<keyword evidence="3" id="KW-1185">Reference proteome</keyword>
<dbReference type="OrthoDB" id="10261634at2759"/>
<evidence type="ECO:0000256" key="1">
    <source>
        <dbReference type="SAM" id="Phobius"/>
    </source>
</evidence>
<evidence type="ECO:0000313" key="3">
    <source>
        <dbReference type="Proteomes" id="UP000649617"/>
    </source>
</evidence>
<sequence>MAPYNLAIFSVASAAVEGTQPLRQLLGANSTFVEQVYLAGSLLSSCCLACAFNVASYLIIKHMSPVGATVIANAKTPATILTSVLIFGNTVGALQILGFVAPWQDSLQSICTGFRASMVPVETVPTLLPATSNNNYYYHQPKHQSTTRLAPPQLLLH</sequence>
<name>A0A812UNY4_SYMPI</name>
<comment type="caution">
    <text evidence="2">The sequence shown here is derived from an EMBL/GenBank/DDBJ whole genome shotgun (WGS) entry which is preliminary data.</text>
</comment>
<reference evidence="2" key="1">
    <citation type="submission" date="2021-02" db="EMBL/GenBank/DDBJ databases">
        <authorList>
            <person name="Dougan E. K."/>
            <person name="Rhodes N."/>
            <person name="Thang M."/>
            <person name="Chan C."/>
        </authorList>
    </citation>
    <scope>NUCLEOTIDE SEQUENCE</scope>
</reference>
<keyword evidence="1" id="KW-1133">Transmembrane helix</keyword>
<dbReference type="Proteomes" id="UP000649617">
    <property type="component" value="Unassembled WGS sequence"/>
</dbReference>
<keyword evidence="1" id="KW-0472">Membrane</keyword>
<feature type="transmembrane region" description="Helical" evidence="1">
    <location>
        <begin position="37"/>
        <end position="60"/>
    </location>
</feature>
<evidence type="ECO:0000313" key="2">
    <source>
        <dbReference type="EMBL" id="CAE7573819.1"/>
    </source>
</evidence>
<accession>A0A812UNY4</accession>
<dbReference type="EMBL" id="CAJNIZ010037891">
    <property type="protein sequence ID" value="CAE7573819.1"/>
    <property type="molecule type" value="Genomic_DNA"/>
</dbReference>
<feature type="transmembrane region" description="Helical" evidence="1">
    <location>
        <begin position="80"/>
        <end position="103"/>
    </location>
</feature>
<proteinExistence type="predicted"/>
<evidence type="ECO:0008006" key="4">
    <source>
        <dbReference type="Google" id="ProtNLM"/>
    </source>
</evidence>
<dbReference type="AlphaFoldDB" id="A0A812UNY4"/>
<protein>
    <recommendedName>
        <fullName evidence="4">Sugar phosphate transporter domain-containing protein</fullName>
    </recommendedName>
</protein>